<keyword evidence="4 6" id="KW-0378">Hydrolase</keyword>
<feature type="domain" description="Beta-lactamase class A catalytic" evidence="9">
    <location>
        <begin position="72"/>
        <end position="286"/>
    </location>
</feature>
<dbReference type="GO" id="GO:0008800">
    <property type="term" value="F:beta-lactamase activity"/>
    <property type="evidence" value="ECO:0007669"/>
    <property type="project" value="UniProtKB-UniRule"/>
</dbReference>
<dbReference type="NCBIfam" id="NF033103">
    <property type="entry name" value="bla_class_A"/>
    <property type="match status" value="1"/>
</dbReference>
<comment type="catalytic activity">
    <reaction evidence="6">
        <text>a beta-lactam + H2O = a substituted beta-amino acid</text>
        <dbReference type="Rhea" id="RHEA:20401"/>
        <dbReference type="ChEBI" id="CHEBI:15377"/>
        <dbReference type="ChEBI" id="CHEBI:35627"/>
        <dbReference type="ChEBI" id="CHEBI:140347"/>
        <dbReference type="EC" id="3.5.2.6"/>
    </reaction>
</comment>
<dbReference type="Proteomes" id="UP000530412">
    <property type="component" value="Unassembled WGS sequence"/>
</dbReference>
<feature type="compositionally biased region" description="Low complexity" evidence="7">
    <location>
        <begin position="33"/>
        <end position="53"/>
    </location>
</feature>
<dbReference type="InterPro" id="IPR012338">
    <property type="entry name" value="Beta-lactam/transpept-like"/>
</dbReference>
<comment type="similarity">
    <text evidence="1 6">Belongs to the class-A beta-lactamase family.</text>
</comment>
<dbReference type="InterPro" id="IPR000871">
    <property type="entry name" value="Beta-lactam_class-A"/>
</dbReference>
<protein>
    <recommendedName>
        <fullName evidence="3 6">Beta-lactamase</fullName>
        <ecNumber evidence="2 6">3.5.2.6</ecNumber>
    </recommendedName>
</protein>
<evidence type="ECO:0000259" key="9">
    <source>
        <dbReference type="Pfam" id="PF13354"/>
    </source>
</evidence>
<dbReference type="PROSITE" id="PS51318">
    <property type="entry name" value="TAT"/>
    <property type="match status" value="1"/>
</dbReference>
<proteinExistence type="inferred from homology"/>
<feature type="region of interest" description="Disordered" evidence="7">
    <location>
        <begin position="28"/>
        <end position="59"/>
    </location>
</feature>
<dbReference type="Gene3D" id="3.40.710.10">
    <property type="entry name" value="DD-peptidase/beta-lactamase superfamily"/>
    <property type="match status" value="1"/>
</dbReference>
<sequence length="313" mass="33473">MSAHLSRRALLLAAALAPVAGCAADTPARERGAPAASSASSASSAPPSRRAPAPVDPRGLAGLEREYGARLGVFAVDTGSGATVVHRADERFAFCSTFKTLAAAAVLDRGPLDRLERRVTYTRADLAAYSPVTERHVDTGMTLRQLCDAAVRYSDNTAANLLLRHLGGPRALTTHLRGLGDRVSRLDHYEPELNRNPPGDPRDTTSPRALTADYRALVLDDALPAEKRELLRDWLVRNKTGGRRIRAGAPRGWTVGDKTGTGDWGRANDVAVLWPDRGEPIVLAVMSERPDRAAEPSDALVAEATRRTLAALG</sequence>
<feature type="signal peptide" evidence="8">
    <location>
        <begin position="1"/>
        <end position="23"/>
    </location>
</feature>
<accession>A0AA40VEW0</accession>
<dbReference type="EMBL" id="JACJIE010000003">
    <property type="protein sequence ID" value="MBA8943562.1"/>
    <property type="molecule type" value="Genomic_DNA"/>
</dbReference>
<evidence type="ECO:0000256" key="5">
    <source>
        <dbReference type="ARBA" id="ARBA00023251"/>
    </source>
</evidence>
<dbReference type="AlphaFoldDB" id="A0AA40VEW0"/>
<evidence type="ECO:0000256" key="1">
    <source>
        <dbReference type="ARBA" id="ARBA00009009"/>
    </source>
</evidence>
<evidence type="ECO:0000256" key="7">
    <source>
        <dbReference type="SAM" id="MobiDB-lite"/>
    </source>
</evidence>
<dbReference type="GO" id="GO:0046677">
    <property type="term" value="P:response to antibiotic"/>
    <property type="evidence" value="ECO:0007669"/>
    <property type="project" value="UniProtKB-UniRule"/>
</dbReference>
<dbReference type="InterPro" id="IPR023650">
    <property type="entry name" value="Beta-lactam_class-A_AS"/>
</dbReference>
<evidence type="ECO:0000256" key="2">
    <source>
        <dbReference type="ARBA" id="ARBA00012865"/>
    </source>
</evidence>
<dbReference type="PRINTS" id="PR00118">
    <property type="entry name" value="BLACTAMASEA"/>
</dbReference>
<evidence type="ECO:0000256" key="4">
    <source>
        <dbReference type="ARBA" id="ARBA00022801"/>
    </source>
</evidence>
<feature type="chain" id="PRO_5041411032" description="Beta-lactamase" evidence="8">
    <location>
        <begin position="24"/>
        <end position="313"/>
    </location>
</feature>
<reference evidence="10 11" key="1">
    <citation type="submission" date="2020-08" db="EMBL/GenBank/DDBJ databases">
        <title>Genomic Encyclopedia of Type Strains, Phase III (KMG-III): the genomes of soil and plant-associated and newly described type strains.</title>
        <authorList>
            <person name="Whitman W."/>
        </authorList>
    </citation>
    <scope>NUCLEOTIDE SEQUENCE [LARGE SCALE GENOMIC DNA]</scope>
    <source>
        <strain evidence="10 11">CECT 3271</strain>
    </source>
</reference>
<dbReference type="PANTHER" id="PTHR35333">
    <property type="entry name" value="BETA-LACTAMASE"/>
    <property type="match status" value="1"/>
</dbReference>
<evidence type="ECO:0000256" key="8">
    <source>
        <dbReference type="SAM" id="SignalP"/>
    </source>
</evidence>
<keyword evidence="5 6" id="KW-0046">Antibiotic resistance</keyword>
<evidence type="ECO:0000313" key="10">
    <source>
        <dbReference type="EMBL" id="MBA8943562.1"/>
    </source>
</evidence>
<dbReference type="InterPro" id="IPR006311">
    <property type="entry name" value="TAT_signal"/>
</dbReference>
<evidence type="ECO:0000256" key="6">
    <source>
        <dbReference type="RuleBase" id="RU361140"/>
    </source>
</evidence>
<dbReference type="Pfam" id="PF13354">
    <property type="entry name" value="Beta-lactamase2"/>
    <property type="match status" value="1"/>
</dbReference>
<dbReference type="PANTHER" id="PTHR35333:SF3">
    <property type="entry name" value="BETA-LACTAMASE-TYPE TRANSPEPTIDASE FOLD CONTAINING PROTEIN"/>
    <property type="match status" value="1"/>
</dbReference>
<dbReference type="EC" id="3.5.2.6" evidence="2 6"/>
<comment type="caution">
    <text evidence="10">The sequence shown here is derived from an EMBL/GenBank/DDBJ whole genome shotgun (WGS) entry which is preliminary data.</text>
</comment>
<evidence type="ECO:0000256" key="3">
    <source>
        <dbReference type="ARBA" id="ARBA00018879"/>
    </source>
</evidence>
<name>A0AA40VEW0_9ACTN</name>
<keyword evidence="8" id="KW-0732">Signal</keyword>
<evidence type="ECO:0000313" key="11">
    <source>
        <dbReference type="Proteomes" id="UP000530412"/>
    </source>
</evidence>
<gene>
    <name evidence="10" type="ORF">FHS33_001968</name>
</gene>
<dbReference type="GO" id="GO:0030655">
    <property type="term" value="P:beta-lactam antibiotic catabolic process"/>
    <property type="evidence" value="ECO:0007669"/>
    <property type="project" value="InterPro"/>
</dbReference>
<organism evidence="10 11">
    <name type="scientific">Streptomyces calvus</name>
    <dbReference type="NCBI Taxonomy" id="67282"/>
    <lineage>
        <taxon>Bacteria</taxon>
        <taxon>Bacillati</taxon>
        <taxon>Actinomycetota</taxon>
        <taxon>Actinomycetes</taxon>
        <taxon>Kitasatosporales</taxon>
        <taxon>Streptomycetaceae</taxon>
        <taxon>Streptomyces</taxon>
    </lineage>
</organism>
<dbReference type="InterPro" id="IPR045155">
    <property type="entry name" value="Beta-lactam_cat"/>
</dbReference>
<dbReference type="SUPFAM" id="SSF56601">
    <property type="entry name" value="beta-lactamase/transpeptidase-like"/>
    <property type="match status" value="1"/>
</dbReference>
<dbReference type="PROSITE" id="PS00146">
    <property type="entry name" value="BETA_LACTAMASE_A"/>
    <property type="match status" value="1"/>
</dbReference>